<evidence type="ECO:0000313" key="13">
    <source>
        <dbReference type="Proteomes" id="UP001152885"/>
    </source>
</evidence>
<keyword evidence="6 10" id="KW-0472">Membrane</keyword>
<dbReference type="InterPro" id="IPR003892">
    <property type="entry name" value="CUE"/>
</dbReference>
<feature type="region of interest" description="Disordered" evidence="9">
    <location>
        <begin position="32"/>
        <end position="52"/>
    </location>
</feature>
<dbReference type="CDD" id="cd14424">
    <property type="entry name" value="CUE_Cue1p_like"/>
    <property type="match status" value="1"/>
</dbReference>
<dbReference type="GO" id="GO:0005789">
    <property type="term" value="C:endoplasmic reticulum membrane"/>
    <property type="evidence" value="ECO:0007669"/>
    <property type="project" value="UniProtKB-SubCell"/>
</dbReference>
<keyword evidence="5 10" id="KW-1133">Transmembrane helix</keyword>
<dbReference type="AlphaFoldDB" id="A0A9W4XN57"/>
<feature type="transmembrane region" description="Helical" evidence="10">
    <location>
        <begin position="6"/>
        <end position="23"/>
    </location>
</feature>
<evidence type="ECO:0000256" key="10">
    <source>
        <dbReference type="SAM" id="Phobius"/>
    </source>
</evidence>
<evidence type="ECO:0000256" key="7">
    <source>
        <dbReference type="ARBA" id="ARBA00061383"/>
    </source>
</evidence>
<comment type="subcellular location">
    <subcellularLocation>
        <location evidence="1">Endoplasmic reticulum membrane</location>
        <topology evidence="1">Single-pass membrane protein</topology>
    </subcellularLocation>
</comment>
<feature type="domain" description="CUE" evidence="11">
    <location>
        <begin position="56"/>
        <end position="98"/>
    </location>
</feature>
<feature type="compositionally biased region" description="Low complexity" evidence="9">
    <location>
        <begin position="32"/>
        <end position="44"/>
    </location>
</feature>
<evidence type="ECO:0000256" key="3">
    <source>
        <dbReference type="ARBA" id="ARBA00022786"/>
    </source>
</evidence>
<dbReference type="Proteomes" id="UP001152885">
    <property type="component" value="Unassembled WGS sequence"/>
</dbReference>
<gene>
    <name evidence="12" type="ORF">CANVERA_P4582</name>
</gene>
<dbReference type="GO" id="GO:0043130">
    <property type="term" value="F:ubiquitin binding"/>
    <property type="evidence" value="ECO:0007669"/>
    <property type="project" value="InterPro"/>
</dbReference>
<keyword evidence="4" id="KW-0256">Endoplasmic reticulum</keyword>
<comment type="caution">
    <text evidence="12">The sequence shown here is derived from an EMBL/GenBank/DDBJ whole genome shotgun (WGS) entry which is preliminary data.</text>
</comment>
<name>A0A9W4XN57_9ASCO</name>
<sequence length="166" mass="19075">MDSSTIIFIFTIVIAFIFLRWLISPIPNDLDNTATTNTQRQTTAVGNGSNRLRRPVTDSMIEVVQTIAPSLTVEQIRYDLENTGSVEVTINRYMENNSLPFPPNYQPRLQTSEQQTTNEKPEEVVSNINLFDKYNIDLINPKPQDSMLAQKRQDMIINARKRLEKD</sequence>
<dbReference type="FunFam" id="1.10.8.10:FF:000050">
    <property type="entry name" value="Related to AMFR protein"/>
    <property type="match status" value="1"/>
</dbReference>
<comment type="similarity">
    <text evidence="7">Belongs to the CUE1 family.</text>
</comment>
<evidence type="ECO:0000256" key="8">
    <source>
        <dbReference type="ARBA" id="ARBA00072899"/>
    </source>
</evidence>
<dbReference type="PROSITE" id="PS51140">
    <property type="entry name" value="CUE"/>
    <property type="match status" value="1"/>
</dbReference>
<evidence type="ECO:0000256" key="5">
    <source>
        <dbReference type="ARBA" id="ARBA00022989"/>
    </source>
</evidence>
<evidence type="ECO:0000256" key="2">
    <source>
        <dbReference type="ARBA" id="ARBA00022692"/>
    </source>
</evidence>
<keyword evidence="3" id="KW-0833">Ubl conjugation pathway</keyword>
<dbReference type="Gene3D" id="1.10.8.10">
    <property type="entry name" value="DNA helicase RuvA subunit, C-terminal domain"/>
    <property type="match status" value="1"/>
</dbReference>
<accession>A0A9W4XN57</accession>
<dbReference type="Pfam" id="PF02845">
    <property type="entry name" value="CUE"/>
    <property type="match status" value="1"/>
</dbReference>
<evidence type="ECO:0000256" key="4">
    <source>
        <dbReference type="ARBA" id="ARBA00022824"/>
    </source>
</evidence>
<dbReference type="EMBL" id="CANTUO010000005">
    <property type="protein sequence ID" value="CAI5760070.1"/>
    <property type="molecule type" value="Genomic_DNA"/>
</dbReference>
<evidence type="ECO:0000256" key="6">
    <source>
        <dbReference type="ARBA" id="ARBA00023136"/>
    </source>
</evidence>
<evidence type="ECO:0000259" key="11">
    <source>
        <dbReference type="PROSITE" id="PS51140"/>
    </source>
</evidence>
<keyword evidence="2 10" id="KW-0812">Transmembrane</keyword>
<proteinExistence type="inferred from homology"/>
<keyword evidence="13" id="KW-1185">Reference proteome</keyword>
<evidence type="ECO:0000256" key="1">
    <source>
        <dbReference type="ARBA" id="ARBA00004389"/>
    </source>
</evidence>
<evidence type="ECO:0000256" key="9">
    <source>
        <dbReference type="SAM" id="MobiDB-lite"/>
    </source>
</evidence>
<evidence type="ECO:0000313" key="12">
    <source>
        <dbReference type="EMBL" id="CAI5760070.1"/>
    </source>
</evidence>
<dbReference type="SMART" id="SM00546">
    <property type="entry name" value="CUE"/>
    <property type="match status" value="1"/>
</dbReference>
<reference evidence="12" key="1">
    <citation type="submission" date="2022-12" db="EMBL/GenBank/DDBJ databases">
        <authorList>
            <person name="Brejova B."/>
        </authorList>
    </citation>
    <scope>NUCLEOTIDE SEQUENCE</scope>
</reference>
<protein>
    <recommendedName>
        <fullName evidence="8">Coupling of ubiquitin conjugation to ER degradation protein 1</fullName>
    </recommendedName>
</protein>
<dbReference type="OrthoDB" id="3824970at2759"/>
<organism evidence="12 13">
    <name type="scientific">Candida verbasci</name>
    <dbReference type="NCBI Taxonomy" id="1227364"/>
    <lineage>
        <taxon>Eukaryota</taxon>
        <taxon>Fungi</taxon>
        <taxon>Dikarya</taxon>
        <taxon>Ascomycota</taxon>
        <taxon>Saccharomycotina</taxon>
        <taxon>Pichiomycetes</taxon>
        <taxon>Debaryomycetaceae</taxon>
        <taxon>Candida/Lodderomyces clade</taxon>
        <taxon>Candida</taxon>
    </lineage>
</organism>